<accession>A0ACB9HRC9</accession>
<dbReference type="Proteomes" id="UP001056120">
    <property type="component" value="Linkage Group LG11"/>
</dbReference>
<keyword evidence="2" id="KW-1185">Reference proteome</keyword>
<name>A0ACB9HRC9_9ASTR</name>
<organism evidence="1 2">
    <name type="scientific">Smallanthus sonchifolius</name>
    <dbReference type="NCBI Taxonomy" id="185202"/>
    <lineage>
        <taxon>Eukaryota</taxon>
        <taxon>Viridiplantae</taxon>
        <taxon>Streptophyta</taxon>
        <taxon>Embryophyta</taxon>
        <taxon>Tracheophyta</taxon>
        <taxon>Spermatophyta</taxon>
        <taxon>Magnoliopsida</taxon>
        <taxon>eudicotyledons</taxon>
        <taxon>Gunneridae</taxon>
        <taxon>Pentapetalae</taxon>
        <taxon>asterids</taxon>
        <taxon>campanulids</taxon>
        <taxon>Asterales</taxon>
        <taxon>Asteraceae</taxon>
        <taxon>Asteroideae</taxon>
        <taxon>Heliantheae alliance</taxon>
        <taxon>Millerieae</taxon>
        <taxon>Smallanthus</taxon>
    </lineage>
</organism>
<comment type="caution">
    <text evidence="1">The sequence shown here is derived from an EMBL/GenBank/DDBJ whole genome shotgun (WGS) entry which is preliminary data.</text>
</comment>
<evidence type="ECO:0000313" key="1">
    <source>
        <dbReference type="EMBL" id="KAI3797815.1"/>
    </source>
</evidence>
<evidence type="ECO:0000313" key="2">
    <source>
        <dbReference type="Proteomes" id="UP001056120"/>
    </source>
</evidence>
<sequence>MSGQGFEIETVVGVFGLKNCYKNFGRRCQFNDLIIPDALKDGHVEDAETSFDDTESDDSDPDAERIKISINKRDETASIPSRCLKMVARRKMMKTRGPPPESSSMGK</sequence>
<dbReference type="EMBL" id="CM042028">
    <property type="protein sequence ID" value="KAI3797815.1"/>
    <property type="molecule type" value="Genomic_DNA"/>
</dbReference>
<reference evidence="2" key="1">
    <citation type="journal article" date="2022" name="Mol. Ecol. Resour.">
        <title>The genomes of chicory, endive, great burdock and yacon provide insights into Asteraceae palaeo-polyploidization history and plant inulin production.</title>
        <authorList>
            <person name="Fan W."/>
            <person name="Wang S."/>
            <person name="Wang H."/>
            <person name="Wang A."/>
            <person name="Jiang F."/>
            <person name="Liu H."/>
            <person name="Zhao H."/>
            <person name="Xu D."/>
            <person name="Zhang Y."/>
        </authorList>
    </citation>
    <scope>NUCLEOTIDE SEQUENCE [LARGE SCALE GENOMIC DNA]</scope>
    <source>
        <strain evidence="2">cv. Yunnan</strain>
    </source>
</reference>
<protein>
    <submittedName>
        <fullName evidence="1">Uncharacterized protein</fullName>
    </submittedName>
</protein>
<gene>
    <name evidence="1" type="ORF">L1987_33078</name>
</gene>
<reference evidence="1 2" key="2">
    <citation type="journal article" date="2022" name="Mol. Ecol. Resour.">
        <title>The genomes of chicory, endive, great burdock and yacon provide insights into Asteraceae paleo-polyploidization history and plant inulin production.</title>
        <authorList>
            <person name="Fan W."/>
            <person name="Wang S."/>
            <person name="Wang H."/>
            <person name="Wang A."/>
            <person name="Jiang F."/>
            <person name="Liu H."/>
            <person name="Zhao H."/>
            <person name="Xu D."/>
            <person name="Zhang Y."/>
        </authorList>
    </citation>
    <scope>NUCLEOTIDE SEQUENCE [LARGE SCALE GENOMIC DNA]</scope>
    <source>
        <strain evidence="2">cv. Yunnan</strain>
        <tissue evidence="1">Leaves</tissue>
    </source>
</reference>
<proteinExistence type="predicted"/>